<evidence type="ECO:0000313" key="2">
    <source>
        <dbReference type="EMBL" id="GAA5156060.1"/>
    </source>
</evidence>
<dbReference type="Gene3D" id="1.20.1290.10">
    <property type="entry name" value="AhpD-like"/>
    <property type="match status" value="1"/>
</dbReference>
<dbReference type="InterPro" id="IPR003779">
    <property type="entry name" value="CMD-like"/>
</dbReference>
<organism evidence="2 3">
    <name type="scientific">Amycolatopsis dongchuanensis</name>
    <dbReference type="NCBI Taxonomy" id="1070866"/>
    <lineage>
        <taxon>Bacteria</taxon>
        <taxon>Bacillati</taxon>
        <taxon>Actinomycetota</taxon>
        <taxon>Actinomycetes</taxon>
        <taxon>Pseudonocardiales</taxon>
        <taxon>Pseudonocardiaceae</taxon>
        <taxon>Amycolatopsis</taxon>
    </lineage>
</organism>
<dbReference type="Pfam" id="PF02627">
    <property type="entry name" value="CMD"/>
    <property type="match status" value="2"/>
</dbReference>
<gene>
    <name evidence="2" type="ORF">GCM10023214_12750</name>
</gene>
<evidence type="ECO:0000313" key="3">
    <source>
        <dbReference type="Proteomes" id="UP001500192"/>
    </source>
</evidence>
<sequence>MTASLTQRQEELKAEFIKVRGTWSDAWEDILRLDPDFLAAYLKFSAVPWRKNHLPDKVKEFVYIAADAAATHLYTPGVRQHIRAALAFGATKEEIMEVIELTSTLGIHASNIGVPLLLEVLEEEGIRKGPKPLDADQERIKAEFTENRGYWHSFWDGILEVDPELFEAYTEFSSVPWRTGVLEPKVKELIYTAFDASATHLYVPGLKLHMRNAVRYGATQEEIMEVLEIVSVVGIHAATVAVPILVEELGR</sequence>
<dbReference type="PANTHER" id="PTHR33930:SF2">
    <property type="entry name" value="BLR3452 PROTEIN"/>
    <property type="match status" value="1"/>
</dbReference>
<dbReference type="Proteomes" id="UP001500192">
    <property type="component" value="Unassembled WGS sequence"/>
</dbReference>
<dbReference type="PANTHER" id="PTHR33930">
    <property type="entry name" value="ALKYL HYDROPEROXIDE REDUCTASE AHPD"/>
    <property type="match status" value="1"/>
</dbReference>
<dbReference type="SUPFAM" id="SSF69118">
    <property type="entry name" value="AhpD-like"/>
    <property type="match status" value="1"/>
</dbReference>
<comment type="caution">
    <text evidence="2">The sequence shown here is derived from an EMBL/GenBank/DDBJ whole genome shotgun (WGS) entry which is preliminary data.</text>
</comment>
<dbReference type="EMBL" id="BAABIB010000034">
    <property type="protein sequence ID" value="GAA5156060.1"/>
    <property type="molecule type" value="Genomic_DNA"/>
</dbReference>
<dbReference type="RefSeq" id="WP_346052705.1">
    <property type="nucleotide sequence ID" value="NZ_BAABIB010000034.1"/>
</dbReference>
<dbReference type="InterPro" id="IPR029032">
    <property type="entry name" value="AhpD-like"/>
</dbReference>
<evidence type="ECO:0000259" key="1">
    <source>
        <dbReference type="Pfam" id="PF02627"/>
    </source>
</evidence>
<name>A0ABP9Q391_9PSEU</name>
<protein>
    <recommendedName>
        <fullName evidence="1">Carboxymuconolactone decarboxylase-like domain-containing protein</fullName>
    </recommendedName>
</protein>
<reference evidence="3" key="1">
    <citation type="journal article" date="2019" name="Int. J. Syst. Evol. Microbiol.">
        <title>The Global Catalogue of Microorganisms (GCM) 10K type strain sequencing project: providing services to taxonomists for standard genome sequencing and annotation.</title>
        <authorList>
            <consortium name="The Broad Institute Genomics Platform"/>
            <consortium name="The Broad Institute Genome Sequencing Center for Infectious Disease"/>
            <person name="Wu L."/>
            <person name="Ma J."/>
        </authorList>
    </citation>
    <scope>NUCLEOTIDE SEQUENCE [LARGE SCALE GENOMIC DNA]</scope>
    <source>
        <strain evidence="3">JCM 18054</strain>
    </source>
</reference>
<feature type="domain" description="Carboxymuconolactone decarboxylase-like" evidence="1">
    <location>
        <begin position="35"/>
        <end position="100"/>
    </location>
</feature>
<proteinExistence type="predicted"/>
<accession>A0ABP9Q391</accession>
<feature type="domain" description="Carboxymuconolactone decarboxylase-like" evidence="1">
    <location>
        <begin position="163"/>
        <end position="243"/>
    </location>
</feature>
<keyword evidence="3" id="KW-1185">Reference proteome</keyword>